<feature type="transmembrane region" description="Helical" evidence="5">
    <location>
        <begin position="47"/>
        <end position="70"/>
    </location>
</feature>
<evidence type="ECO:0000256" key="1">
    <source>
        <dbReference type="ARBA" id="ARBA00004141"/>
    </source>
</evidence>
<dbReference type="InterPro" id="IPR008952">
    <property type="entry name" value="Tetraspanin_EC2_sf"/>
</dbReference>
<evidence type="ECO:0000256" key="2">
    <source>
        <dbReference type="ARBA" id="ARBA00022692"/>
    </source>
</evidence>
<accession>A0A921YW71</accession>
<dbReference type="Gene3D" id="1.10.1450.10">
    <property type="entry name" value="Tetraspanin"/>
    <property type="match status" value="1"/>
</dbReference>
<comment type="caution">
    <text evidence="6">The sequence shown here is derived from an EMBL/GenBank/DDBJ whole genome shotgun (WGS) entry which is preliminary data.</text>
</comment>
<feature type="transmembrane region" description="Helical" evidence="5">
    <location>
        <begin position="232"/>
        <end position="252"/>
    </location>
</feature>
<dbReference type="SUPFAM" id="SSF48652">
    <property type="entry name" value="Tetraspanin"/>
    <property type="match status" value="1"/>
</dbReference>
<evidence type="ECO:0000256" key="4">
    <source>
        <dbReference type="ARBA" id="ARBA00023136"/>
    </source>
</evidence>
<evidence type="ECO:0000256" key="3">
    <source>
        <dbReference type="ARBA" id="ARBA00022989"/>
    </source>
</evidence>
<keyword evidence="4 5" id="KW-0472">Membrane</keyword>
<comment type="subcellular location">
    <subcellularLocation>
        <location evidence="1">Membrane</location>
        <topology evidence="1">Multi-pass membrane protein</topology>
    </subcellularLocation>
</comment>
<dbReference type="Proteomes" id="UP000791440">
    <property type="component" value="Unassembled WGS sequence"/>
</dbReference>
<protein>
    <submittedName>
        <fullName evidence="6">Uncharacterized protein</fullName>
    </submittedName>
</protein>
<feature type="transmembrane region" description="Helical" evidence="5">
    <location>
        <begin position="12"/>
        <end position="35"/>
    </location>
</feature>
<organism evidence="6 7">
    <name type="scientific">Manduca sexta</name>
    <name type="common">Tobacco hawkmoth</name>
    <name type="synonym">Tobacco hornworm</name>
    <dbReference type="NCBI Taxonomy" id="7130"/>
    <lineage>
        <taxon>Eukaryota</taxon>
        <taxon>Metazoa</taxon>
        <taxon>Ecdysozoa</taxon>
        <taxon>Arthropoda</taxon>
        <taxon>Hexapoda</taxon>
        <taxon>Insecta</taxon>
        <taxon>Pterygota</taxon>
        <taxon>Neoptera</taxon>
        <taxon>Endopterygota</taxon>
        <taxon>Lepidoptera</taxon>
        <taxon>Glossata</taxon>
        <taxon>Ditrysia</taxon>
        <taxon>Bombycoidea</taxon>
        <taxon>Sphingidae</taxon>
        <taxon>Sphinginae</taxon>
        <taxon>Sphingini</taxon>
        <taxon>Manduca</taxon>
    </lineage>
</organism>
<dbReference type="InterPro" id="IPR018499">
    <property type="entry name" value="Tetraspanin/Peripherin"/>
</dbReference>
<dbReference type="AlphaFoldDB" id="A0A921YW71"/>
<dbReference type="OrthoDB" id="9836210at2759"/>
<keyword evidence="3 5" id="KW-1133">Transmembrane helix</keyword>
<dbReference type="GO" id="GO:0016020">
    <property type="term" value="C:membrane"/>
    <property type="evidence" value="ECO:0007669"/>
    <property type="project" value="UniProtKB-SubCell"/>
</dbReference>
<dbReference type="EMBL" id="JH668332">
    <property type="protein sequence ID" value="KAG6446430.1"/>
    <property type="molecule type" value="Genomic_DNA"/>
</dbReference>
<keyword evidence="7" id="KW-1185">Reference proteome</keyword>
<evidence type="ECO:0000313" key="7">
    <source>
        <dbReference type="Proteomes" id="UP000791440"/>
    </source>
</evidence>
<keyword evidence="2 5" id="KW-0812">Transmembrane</keyword>
<name>A0A921YW71_MANSE</name>
<evidence type="ECO:0000313" key="6">
    <source>
        <dbReference type="EMBL" id="KAG6446430.1"/>
    </source>
</evidence>
<proteinExistence type="predicted"/>
<gene>
    <name evidence="6" type="ORF">O3G_MSEX004430</name>
</gene>
<reference evidence="6" key="2">
    <citation type="submission" date="2020-12" db="EMBL/GenBank/DDBJ databases">
        <authorList>
            <person name="Kanost M."/>
        </authorList>
    </citation>
    <scope>NUCLEOTIDE SEQUENCE</scope>
</reference>
<evidence type="ECO:0000256" key="5">
    <source>
        <dbReference type="SAM" id="Phobius"/>
    </source>
</evidence>
<dbReference type="EMBL" id="JH668332">
    <property type="protein sequence ID" value="KAG6446431.1"/>
    <property type="molecule type" value="Genomic_DNA"/>
</dbReference>
<sequence length="330" mass="37832">MKAKGPNHPFVVWASYFLWLISLFSITWSLLLFLFVGDMLIITGTDLVNAFVLLSGIIMLPTNVHMLYSIASGKKLDHKAKVVCCPIWLCIVWIIIINFVGVILCIQRIRLCQETVMRNLSMGMRNYRNMPKYKHFIDNLQWVLGCCGLNSYKDWFDHDWCDKMRDYEWDPSINKRVAQNKKQPTATDSVPLSCCKSGSCISNYLLELGSYSINTNGCGDLVYQIITISMNVHLVMFLTIIIVELIILKCIVKKNKSPCKSKRNKLNVRHIMPIKNNFNASSESLQLNPDDSEDLDESAVQVERIKMDIYKSAGLNQYQGCVDSMERVFE</sequence>
<dbReference type="Pfam" id="PF00335">
    <property type="entry name" value="Tetraspanin"/>
    <property type="match status" value="1"/>
</dbReference>
<feature type="transmembrane region" description="Helical" evidence="5">
    <location>
        <begin position="82"/>
        <end position="104"/>
    </location>
</feature>
<reference evidence="6" key="1">
    <citation type="journal article" date="2016" name="Insect Biochem. Mol. Biol.">
        <title>Multifaceted biological insights from a draft genome sequence of the tobacco hornworm moth, Manduca sexta.</title>
        <authorList>
            <person name="Kanost M.R."/>
            <person name="Arrese E.L."/>
            <person name="Cao X."/>
            <person name="Chen Y.R."/>
            <person name="Chellapilla S."/>
            <person name="Goldsmith M.R."/>
            <person name="Grosse-Wilde E."/>
            <person name="Heckel D.G."/>
            <person name="Herndon N."/>
            <person name="Jiang H."/>
            <person name="Papanicolaou A."/>
            <person name="Qu J."/>
            <person name="Soulages J.L."/>
            <person name="Vogel H."/>
            <person name="Walters J."/>
            <person name="Waterhouse R.M."/>
            <person name="Ahn S.J."/>
            <person name="Almeida F.C."/>
            <person name="An C."/>
            <person name="Aqrawi P."/>
            <person name="Bretschneider A."/>
            <person name="Bryant W.B."/>
            <person name="Bucks S."/>
            <person name="Chao H."/>
            <person name="Chevignon G."/>
            <person name="Christen J.M."/>
            <person name="Clarke D.F."/>
            <person name="Dittmer N.T."/>
            <person name="Ferguson L.C.F."/>
            <person name="Garavelou S."/>
            <person name="Gordon K.H.J."/>
            <person name="Gunaratna R.T."/>
            <person name="Han Y."/>
            <person name="Hauser F."/>
            <person name="He Y."/>
            <person name="Heidel-Fischer H."/>
            <person name="Hirsh A."/>
            <person name="Hu Y."/>
            <person name="Jiang H."/>
            <person name="Kalra D."/>
            <person name="Klinner C."/>
            <person name="Konig C."/>
            <person name="Kovar C."/>
            <person name="Kroll A.R."/>
            <person name="Kuwar S.S."/>
            <person name="Lee S.L."/>
            <person name="Lehman R."/>
            <person name="Li K."/>
            <person name="Li Z."/>
            <person name="Liang H."/>
            <person name="Lovelace S."/>
            <person name="Lu Z."/>
            <person name="Mansfield J.H."/>
            <person name="McCulloch K.J."/>
            <person name="Mathew T."/>
            <person name="Morton B."/>
            <person name="Muzny D.M."/>
            <person name="Neunemann D."/>
            <person name="Ongeri F."/>
            <person name="Pauchet Y."/>
            <person name="Pu L.L."/>
            <person name="Pyrousis I."/>
            <person name="Rao X.J."/>
            <person name="Redding A."/>
            <person name="Roesel C."/>
            <person name="Sanchez-Gracia A."/>
            <person name="Schaack S."/>
            <person name="Shukla A."/>
            <person name="Tetreau G."/>
            <person name="Wang Y."/>
            <person name="Xiong G.H."/>
            <person name="Traut W."/>
            <person name="Walsh T.K."/>
            <person name="Worley K.C."/>
            <person name="Wu D."/>
            <person name="Wu W."/>
            <person name="Wu Y.Q."/>
            <person name="Zhang X."/>
            <person name="Zou Z."/>
            <person name="Zucker H."/>
            <person name="Briscoe A.D."/>
            <person name="Burmester T."/>
            <person name="Clem R.J."/>
            <person name="Feyereisen R."/>
            <person name="Grimmelikhuijzen C.J.P."/>
            <person name="Hamodrakas S.J."/>
            <person name="Hansson B.S."/>
            <person name="Huguet E."/>
            <person name="Jermiin L.S."/>
            <person name="Lan Q."/>
            <person name="Lehman H.K."/>
            <person name="Lorenzen M."/>
            <person name="Merzendorfer H."/>
            <person name="Michalopoulos I."/>
            <person name="Morton D.B."/>
            <person name="Muthukrishnan S."/>
            <person name="Oakeshott J.G."/>
            <person name="Palmer W."/>
            <person name="Park Y."/>
            <person name="Passarelli A.L."/>
            <person name="Rozas J."/>
            <person name="Schwartz L.M."/>
            <person name="Smith W."/>
            <person name="Southgate A."/>
            <person name="Vilcinskas A."/>
            <person name="Vogt R."/>
            <person name="Wang P."/>
            <person name="Werren J."/>
            <person name="Yu X.Q."/>
            <person name="Zhou J.J."/>
            <person name="Brown S.J."/>
            <person name="Scherer S.E."/>
            <person name="Richards S."/>
            <person name="Blissard G.W."/>
        </authorList>
    </citation>
    <scope>NUCLEOTIDE SEQUENCE</scope>
</reference>